<gene>
    <name evidence="1" type="ORF">H9804_05435</name>
</gene>
<dbReference type="InterPro" id="IPR012441">
    <property type="entry name" value="DUF1643"/>
</dbReference>
<reference evidence="1" key="2">
    <citation type="submission" date="2021-04" db="EMBL/GenBank/DDBJ databases">
        <authorList>
            <person name="Gilroy R."/>
        </authorList>
    </citation>
    <scope>NUCLEOTIDE SEQUENCE</scope>
    <source>
        <strain evidence="1">ChiW4-1371</strain>
    </source>
</reference>
<name>A0A9D2GVA0_9BACT</name>
<dbReference type="Proteomes" id="UP000824176">
    <property type="component" value="Unassembled WGS sequence"/>
</dbReference>
<evidence type="ECO:0000313" key="2">
    <source>
        <dbReference type="Proteomes" id="UP000824176"/>
    </source>
</evidence>
<protein>
    <submittedName>
        <fullName evidence="1">DUF1643 domain-containing protein</fullName>
    </submittedName>
</protein>
<accession>A0A9D2GVA0</accession>
<comment type="caution">
    <text evidence="1">The sequence shown here is derived from an EMBL/GenBank/DDBJ whole genome shotgun (WGS) entry which is preliminary data.</text>
</comment>
<dbReference type="Pfam" id="PF07799">
    <property type="entry name" value="DUF1643"/>
    <property type="match status" value="1"/>
</dbReference>
<organism evidence="1 2">
    <name type="scientific">Candidatus Mucispirillum faecigallinarum</name>
    <dbReference type="NCBI Taxonomy" id="2838699"/>
    <lineage>
        <taxon>Bacteria</taxon>
        <taxon>Pseudomonadati</taxon>
        <taxon>Deferribacterota</taxon>
        <taxon>Deferribacteres</taxon>
        <taxon>Deferribacterales</taxon>
        <taxon>Mucispirillaceae</taxon>
        <taxon>Mucispirillum</taxon>
    </lineage>
</organism>
<proteinExistence type="predicted"/>
<reference evidence="1" key="1">
    <citation type="journal article" date="2021" name="PeerJ">
        <title>Extensive microbial diversity within the chicken gut microbiome revealed by metagenomics and culture.</title>
        <authorList>
            <person name="Gilroy R."/>
            <person name="Ravi A."/>
            <person name="Getino M."/>
            <person name="Pursley I."/>
            <person name="Horton D.L."/>
            <person name="Alikhan N.F."/>
            <person name="Baker D."/>
            <person name="Gharbi K."/>
            <person name="Hall N."/>
            <person name="Watson M."/>
            <person name="Adriaenssens E.M."/>
            <person name="Foster-Nyarko E."/>
            <person name="Jarju S."/>
            <person name="Secka A."/>
            <person name="Antonio M."/>
            <person name="Oren A."/>
            <person name="Chaudhuri R.R."/>
            <person name="La Ragione R."/>
            <person name="Hildebrand F."/>
            <person name="Pallen M.J."/>
        </authorList>
    </citation>
    <scope>NUCLEOTIDE SEQUENCE</scope>
    <source>
        <strain evidence="1">ChiW4-1371</strain>
    </source>
</reference>
<dbReference type="AlphaFoldDB" id="A0A9D2GVA0"/>
<evidence type="ECO:0000313" key="1">
    <source>
        <dbReference type="EMBL" id="HIZ89365.1"/>
    </source>
</evidence>
<dbReference type="EMBL" id="DXAQ01000086">
    <property type="protein sequence ID" value="HIZ89365.1"/>
    <property type="molecule type" value="Genomic_DNA"/>
</dbReference>
<sequence>MNYISSDVKISENEIYRYFLKRKWLDNDKVMTYIMLNPSKADALKDDPTIRKCVKLAMREECGSIYVVNLFALRSSKPAELYVNNDPVGPENNFWINKIVKQSQIIVAAWGNHGHFLNRDIEVLNILKSLGLKLYCLGLNKNGSPKHPLARSISIDTKLIKYILNF</sequence>